<keyword evidence="1" id="KW-0479">Metal-binding</keyword>
<proteinExistence type="predicted"/>
<reference evidence="4" key="1">
    <citation type="submission" date="2021-12" db="EMBL/GenBank/DDBJ databases">
        <authorList>
            <person name="Martin H S."/>
        </authorList>
    </citation>
    <scope>NUCLEOTIDE SEQUENCE</scope>
</reference>
<sequence length="326" mass="37673">MNNSENKVSGGFIDISLAERMINKYDGDKANLHVFIDNCNKAFALLNPVYKIAFVSVVLSKIKGNIRSTLLNRSFSSWESLKEHLLENYSEKRTFAQWQLELNSCRQGQNESISKYSSRVENCYIKLIKSLDSKLTKEVREANIELLKRQALNIFISGLLPQLHILLKSQKPSTFEDAVSIAISEEQEIKSRQEMSTKQYYNNSGIKRCTNCNKLNHLAHQCRHPPMIRHIQPNQRNSNIPTCFRCHKKGHVAKECWNNPNANNRNNNRNNYQPSQNNRFNRPSNSWNTHNNRQINNNRSNENEHLNSNGPRPAANPRTTKLIQAE</sequence>
<dbReference type="Pfam" id="PF03732">
    <property type="entry name" value="Retrotrans_gag"/>
    <property type="match status" value="1"/>
</dbReference>
<dbReference type="GO" id="GO:0008270">
    <property type="term" value="F:zinc ion binding"/>
    <property type="evidence" value="ECO:0007669"/>
    <property type="project" value="UniProtKB-KW"/>
</dbReference>
<feature type="compositionally biased region" description="Low complexity" evidence="2">
    <location>
        <begin position="258"/>
        <end position="278"/>
    </location>
</feature>
<dbReference type="EMBL" id="OV170228">
    <property type="protein sequence ID" value="CAH0729830.1"/>
    <property type="molecule type" value="Genomic_DNA"/>
</dbReference>
<dbReference type="PROSITE" id="PS50158">
    <property type="entry name" value="ZF_CCHC"/>
    <property type="match status" value="1"/>
</dbReference>
<dbReference type="SUPFAM" id="SSF57756">
    <property type="entry name" value="Retrovirus zinc finger-like domains"/>
    <property type="match status" value="1"/>
</dbReference>
<feature type="domain" description="CCHC-type" evidence="3">
    <location>
        <begin position="243"/>
        <end position="256"/>
    </location>
</feature>
<dbReference type="PANTHER" id="PTHR33223">
    <property type="entry name" value="CCHC-TYPE DOMAIN-CONTAINING PROTEIN"/>
    <property type="match status" value="1"/>
</dbReference>
<name>A0A8J9VN64_9NEOP</name>
<dbReference type="InterPro" id="IPR001878">
    <property type="entry name" value="Znf_CCHC"/>
</dbReference>
<evidence type="ECO:0000313" key="4">
    <source>
        <dbReference type="EMBL" id="CAH0729830.1"/>
    </source>
</evidence>
<dbReference type="Proteomes" id="UP000838878">
    <property type="component" value="Chromosome 8"/>
</dbReference>
<evidence type="ECO:0000313" key="5">
    <source>
        <dbReference type="Proteomes" id="UP000838878"/>
    </source>
</evidence>
<feature type="non-terminal residue" evidence="4">
    <location>
        <position position="326"/>
    </location>
</feature>
<gene>
    <name evidence="4" type="ORF">BINO364_LOCUS14883</name>
</gene>
<protein>
    <recommendedName>
        <fullName evidence="3">CCHC-type domain-containing protein</fullName>
    </recommendedName>
</protein>
<evidence type="ECO:0000256" key="2">
    <source>
        <dbReference type="SAM" id="MobiDB-lite"/>
    </source>
</evidence>
<evidence type="ECO:0000259" key="3">
    <source>
        <dbReference type="PROSITE" id="PS50158"/>
    </source>
</evidence>
<accession>A0A8J9VN64</accession>
<dbReference type="InterPro" id="IPR005162">
    <property type="entry name" value="Retrotrans_gag_dom"/>
</dbReference>
<dbReference type="Gene3D" id="4.10.60.10">
    <property type="entry name" value="Zinc finger, CCHC-type"/>
    <property type="match status" value="1"/>
</dbReference>
<dbReference type="GO" id="GO:0003676">
    <property type="term" value="F:nucleic acid binding"/>
    <property type="evidence" value="ECO:0007669"/>
    <property type="project" value="InterPro"/>
</dbReference>
<feature type="compositionally biased region" description="Low complexity" evidence="2">
    <location>
        <begin position="288"/>
        <end position="300"/>
    </location>
</feature>
<keyword evidence="1" id="KW-0862">Zinc</keyword>
<dbReference type="PANTHER" id="PTHR33223:SF6">
    <property type="entry name" value="CCHC-TYPE DOMAIN-CONTAINING PROTEIN"/>
    <property type="match status" value="1"/>
</dbReference>
<dbReference type="AlphaFoldDB" id="A0A8J9VN64"/>
<evidence type="ECO:0000256" key="1">
    <source>
        <dbReference type="PROSITE-ProRule" id="PRU00047"/>
    </source>
</evidence>
<feature type="compositionally biased region" description="Polar residues" evidence="2">
    <location>
        <begin position="317"/>
        <end position="326"/>
    </location>
</feature>
<keyword evidence="1" id="KW-0863">Zinc-finger</keyword>
<organism evidence="4 5">
    <name type="scientific">Brenthis ino</name>
    <name type="common">lesser marbled fritillary</name>
    <dbReference type="NCBI Taxonomy" id="405034"/>
    <lineage>
        <taxon>Eukaryota</taxon>
        <taxon>Metazoa</taxon>
        <taxon>Ecdysozoa</taxon>
        <taxon>Arthropoda</taxon>
        <taxon>Hexapoda</taxon>
        <taxon>Insecta</taxon>
        <taxon>Pterygota</taxon>
        <taxon>Neoptera</taxon>
        <taxon>Endopterygota</taxon>
        <taxon>Lepidoptera</taxon>
        <taxon>Glossata</taxon>
        <taxon>Ditrysia</taxon>
        <taxon>Papilionoidea</taxon>
        <taxon>Nymphalidae</taxon>
        <taxon>Heliconiinae</taxon>
        <taxon>Argynnini</taxon>
        <taxon>Brenthis</taxon>
    </lineage>
</organism>
<feature type="region of interest" description="Disordered" evidence="2">
    <location>
        <begin position="257"/>
        <end position="326"/>
    </location>
</feature>
<dbReference type="InterPro" id="IPR036875">
    <property type="entry name" value="Znf_CCHC_sf"/>
</dbReference>
<dbReference type="OrthoDB" id="8193998at2759"/>
<keyword evidence="5" id="KW-1185">Reference proteome</keyword>
<dbReference type="SMART" id="SM00343">
    <property type="entry name" value="ZnF_C2HC"/>
    <property type="match status" value="2"/>
</dbReference>